<dbReference type="InterPro" id="IPR050368">
    <property type="entry name" value="ClC-type_chloride_channel"/>
</dbReference>
<feature type="transmembrane region" description="Helical" evidence="11">
    <location>
        <begin position="116"/>
        <end position="139"/>
    </location>
</feature>
<evidence type="ECO:0000313" key="13">
    <source>
        <dbReference type="EMBL" id="SHO61778.1"/>
    </source>
</evidence>
<evidence type="ECO:0000256" key="6">
    <source>
        <dbReference type="ARBA" id="ARBA00023136"/>
    </source>
</evidence>
<evidence type="ECO:0000256" key="11">
    <source>
        <dbReference type="SAM" id="Phobius"/>
    </source>
</evidence>
<evidence type="ECO:0000256" key="8">
    <source>
        <dbReference type="ARBA" id="ARBA00023214"/>
    </source>
</evidence>
<name>A0A1M7ZA19_9BACT</name>
<dbReference type="CDD" id="cd00400">
    <property type="entry name" value="Voltage_gated_ClC"/>
    <property type="match status" value="1"/>
</dbReference>
<keyword evidence="8" id="KW-0868">Chloride</keyword>
<sequence>MAKNDFITRILIWRLRHMSNQAFILILSGIIGVLSGLAAVILKQGVHAIQKFLTEGFYVEYANFMYIIYPIIGIAAAYLIGKFVFKDIGGHGIPDILFTISKKQSIIPRVKTYSRVFTSALTVGFGGSVGLEAPMLVTGSAIGSNMGLLVHLNSKKRTLLIGCGAAGAISAIFGAPIGAVIFAVEVILMEVSTASFIPLLMASVTGSMTSMILIGNDSVFNFELVDSFRAAHMPYYLILGIFCGIVSLYFSKAVMFTEKIMEGLESQTIRILYGGALLGFMLFFFPPIYGEGYDTLNLLIEGNSSQLLDKSPFFSAIENPYLILIFLGLIILFKPVASALTLSAGGSGGIFAPSLYVGGIVGFLFAYAKNMFGFHIPLPLAHFTLVAMCGVMSGVQHSPLSAIFLIAEITGGYELFVPLMFVSAISFTTKSYYQKDSLYMMQLKEKGRQLPETKDQELLDLISISHVIERDLLPIHPDSKLKDLIKLVKISKRNIFPVVDENKALRGIITLDDIRDIMFDSEKQDTVSIRSLMHSPPEILFANENMQKAMDKFEKSGAWNLPVVEDGHYLGFVSKSRIFNSYRKRLIRQKQD</sequence>
<keyword evidence="3 11" id="KW-0812">Transmembrane</keyword>
<dbReference type="InterPro" id="IPR014743">
    <property type="entry name" value="Cl-channel_core"/>
</dbReference>
<feature type="domain" description="CBS" evidence="12">
    <location>
        <begin position="468"/>
        <end position="526"/>
    </location>
</feature>
<feature type="transmembrane region" description="Helical" evidence="11">
    <location>
        <begin position="271"/>
        <end position="289"/>
    </location>
</feature>
<keyword evidence="14" id="KW-1185">Reference proteome</keyword>
<dbReference type="OrthoDB" id="9812438at2"/>
<feature type="transmembrane region" description="Helical" evidence="11">
    <location>
        <begin position="374"/>
        <end position="395"/>
    </location>
</feature>
<dbReference type="InterPro" id="IPR000644">
    <property type="entry name" value="CBS_dom"/>
</dbReference>
<feature type="domain" description="CBS" evidence="12">
    <location>
        <begin position="533"/>
        <end position="590"/>
    </location>
</feature>
<feature type="transmembrane region" description="Helical" evidence="11">
    <location>
        <begin position="402"/>
        <end position="427"/>
    </location>
</feature>
<dbReference type="Pfam" id="PF00571">
    <property type="entry name" value="CBS"/>
    <property type="match status" value="2"/>
</dbReference>
<feature type="transmembrane region" description="Helical" evidence="11">
    <location>
        <begin position="61"/>
        <end position="81"/>
    </location>
</feature>
<keyword evidence="9" id="KW-0407">Ion channel</keyword>
<gene>
    <name evidence="13" type="ORF">SAMN04488108_1567</name>
</gene>
<keyword evidence="10" id="KW-0129">CBS domain</keyword>
<accession>A0A1M7ZA19</accession>
<dbReference type="PANTHER" id="PTHR43427">
    <property type="entry name" value="CHLORIDE CHANNEL PROTEIN CLC-E"/>
    <property type="match status" value="1"/>
</dbReference>
<feature type="transmembrane region" description="Helical" evidence="11">
    <location>
        <begin position="21"/>
        <end position="41"/>
    </location>
</feature>
<dbReference type="Gene3D" id="3.10.580.10">
    <property type="entry name" value="CBS-domain"/>
    <property type="match status" value="1"/>
</dbReference>
<feature type="transmembrane region" description="Helical" evidence="11">
    <location>
        <begin position="234"/>
        <end position="250"/>
    </location>
</feature>
<evidence type="ECO:0000256" key="2">
    <source>
        <dbReference type="ARBA" id="ARBA00022448"/>
    </source>
</evidence>
<evidence type="ECO:0000256" key="9">
    <source>
        <dbReference type="ARBA" id="ARBA00023303"/>
    </source>
</evidence>
<feature type="transmembrane region" description="Helical" evidence="11">
    <location>
        <begin position="196"/>
        <end position="214"/>
    </location>
</feature>
<dbReference type="InterPro" id="IPR046342">
    <property type="entry name" value="CBS_dom_sf"/>
</dbReference>
<keyword evidence="6 11" id="KW-0472">Membrane</keyword>
<dbReference type="PANTHER" id="PTHR43427:SF6">
    <property type="entry name" value="CHLORIDE CHANNEL PROTEIN CLC-E"/>
    <property type="match status" value="1"/>
</dbReference>
<evidence type="ECO:0000256" key="1">
    <source>
        <dbReference type="ARBA" id="ARBA00004141"/>
    </source>
</evidence>
<evidence type="ECO:0000256" key="7">
    <source>
        <dbReference type="ARBA" id="ARBA00023173"/>
    </source>
</evidence>
<evidence type="ECO:0000259" key="12">
    <source>
        <dbReference type="PROSITE" id="PS51371"/>
    </source>
</evidence>
<evidence type="ECO:0000256" key="5">
    <source>
        <dbReference type="ARBA" id="ARBA00023065"/>
    </source>
</evidence>
<dbReference type="Pfam" id="PF00654">
    <property type="entry name" value="Voltage_CLC"/>
    <property type="match status" value="1"/>
</dbReference>
<dbReference type="SUPFAM" id="SSF81340">
    <property type="entry name" value="Clc chloride channel"/>
    <property type="match status" value="1"/>
</dbReference>
<feature type="transmembrane region" description="Helical" evidence="11">
    <location>
        <begin position="321"/>
        <end position="342"/>
    </location>
</feature>
<dbReference type="Gene3D" id="1.10.3080.10">
    <property type="entry name" value="Clc chloride channel"/>
    <property type="match status" value="1"/>
</dbReference>
<dbReference type="PROSITE" id="PS51371">
    <property type="entry name" value="CBS"/>
    <property type="match status" value="2"/>
</dbReference>
<evidence type="ECO:0000256" key="3">
    <source>
        <dbReference type="ARBA" id="ARBA00022692"/>
    </source>
</evidence>
<organism evidence="13 14">
    <name type="scientific">Algoriphagus zhangzhouensis</name>
    <dbReference type="NCBI Taxonomy" id="1073327"/>
    <lineage>
        <taxon>Bacteria</taxon>
        <taxon>Pseudomonadati</taxon>
        <taxon>Bacteroidota</taxon>
        <taxon>Cytophagia</taxon>
        <taxon>Cytophagales</taxon>
        <taxon>Cyclobacteriaceae</taxon>
        <taxon>Algoriphagus</taxon>
    </lineage>
</organism>
<dbReference type="SUPFAM" id="SSF54631">
    <property type="entry name" value="CBS-domain pair"/>
    <property type="match status" value="1"/>
</dbReference>
<dbReference type="CDD" id="cd02205">
    <property type="entry name" value="CBS_pair_SF"/>
    <property type="match status" value="1"/>
</dbReference>
<comment type="subcellular location">
    <subcellularLocation>
        <location evidence="1">Membrane</location>
        <topology evidence="1">Multi-pass membrane protein</topology>
    </subcellularLocation>
</comment>
<evidence type="ECO:0000256" key="10">
    <source>
        <dbReference type="PROSITE-ProRule" id="PRU00703"/>
    </source>
</evidence>
<dbReference type="STRING" id="1073327.SAMN04488108_1567"/>
<protein>
    <submittedName>
        <fullName evidence="13">Chloride channel protein, CIC family</fullName>
    </submittedName>
</protein>
<keyword evidence="4 11" id="KW-1133">Transmembrane helix</keyword>
<dbReference type="GO" id="GO:0005254">
    <property type="term" value="F:chloride channel activity"/>
    <property type="evidence" value="ECO:0007669"/>
    <property type="project" value="UniProtKB-KW"/>
</dbReference>
<reference evidence="14" key="1">
    <citation type="submission" date="2016-12" db="EMBL/GenBank/DDBJ databases">
        <authorList>
            <person name="Varghese N."/>
            <person name="Submissions S."/>
        </authorList>
    </citation>
    <scope>NUCLEOTIDE SEQUENCE [LARGE SCALE GENOMIC DNA]</scope>
    <source>
        <strain evidence="14">DSM 25035</strain>
    </source>
</reference>
<dbReference type="Proteomes" id="UP000184609">
    <property type="component" value="Unassembled WGS sequence"/>
</dbReference>
<keyword evidence="5" id="KW-0406">Ion transport</keyword>
<dbReference type="AlphaFoldDB" id="A0A1M7ZA19"/>
<evidence type="ECO:0000256" key="4">
    <source>
        <dbReference type="ARBA" id="ARBA00022989"/>
    </source>
</evidence>
<evidence type="ECO:0000313" key="14">
    <source>
        <dbReference type="Proteomes" id="UP000184609"/>
    </source>
</evidence>
<dbReference type="EMBL" id="FRXN01000002">
    <property type="protein sequence ID" value="SHO61778.1"/>
    <property type="molecule type" value="Genomic_DNA"/>
</dbReference>
<proteinExistence type="predicted"/>
<feature type="transmembrane region" description="Helical" evidence="11">
    <location>
        <begin position="349"/>
        <end position="368"/>
    </location>
</feature>
<keyword evidence="7" id="KW-0869">Chloride channel</keyword>
<dbReference type="InterPro" id="IPR001807">
    <property type="entry name" value="ClC"/>
</dbReference>
<keyword evidence="2" id="KW-0813">Transport</keyword>
<dbReference type="PRINTS" id="PR00762">
    <property type="entry name" value="CLCHANNEL"/>
</dbReference>
<feature type="transmembrane region" description="Helical" evidence="11">
    <location>
        <begin position="159"/>
        <end position="184"/>
    </location>
</feature>
<dbReference type="GO" id="GO:0034707">
    <property type="term" value="C:chloride channel complex"/>
    <property type="evidence" value="ECO:0007669"/>
    <property type="project" value="UniProtKB-KW"/>
</dbReference>